<feature type="region of interest" description="Disordered" evidence="1">
    <location>
        <begin position="968"/>
        <end position="990"/>
    </location>
</feature>
<feature type="compositionally biased region" description="Basic and acidic residues" evidence="1">
    <location>
        <begin position="477"/>
        <end position="487"/>
    </location>
</feature>
<feature type="compositionally biased region" description="Low complexity" evidence="1">
    <location>
        <begin position="215"/>
        <end position="228"/>
    </location>
</feature>
<comment type="caution">
    <text evidence="2">The sequence shown here is derived from an EMBL/GenBank/DDBJ whole genome shotgun (WGS) entry which is preliminary data.</text>
</comment>
<feature type="compositionally biased region" description="Polar residues" evidence="1">
    <location>
        <begin position="34"/>
        <end position="43"/>
    </location>
</feature>
<feature type="compositionally biased region" description="Polar residues" evidence="1">
    <location>
        <begin position="510"/>
        <end position="524"/>
    </location>
</feature>
<dbReference type="AlphaFoldDB" id="A0A4Z1KF92"/>
<evidence type="ECO:0000313" key="2">
    <source>
        <dbReference type="EMBL" id="TGO84158.1"/>
    </source>
</evidence>
<keyword evidence="3" id="KW-1185">Reference proteome</keyword>
<proteinExistence type="predicted"/>
<organism evidence="2 3">
    <name type="scientific">Botrytis porri</name>
    <dbReference type="NCBI Taxonomy" id="87229"/>
    <lineage>
        <taxon>Eukaryota</taxon>
        <taxon>Fungi</taxon>
        <taxon>Dikarya</taxon>
        <taxon>Ascomycota</taxon>
        <taxon>Pezizomycotina</taxon>
        <taxon>Leotiomycetes</taxon>
        <taxon>Helotiales</taxon>
        <taxon>Sclerotiniaceae</taxon>
        <taxon>Botrytis</taxon>
    </lineage>
</organism>
<feature type="compositionally biased region" description="Low complexity" evidence="1">
    <location>
        <begin position="525"/>
        <end position="551"/>
    </location>
</feature>
<reference evidence="2 3" key="1">
    <citation type="submission" date="2017-12" db="EMBL/GenBank/DDBJ databases">
        <title>Comparative genomics of Botrytis spp.</title>
        <authorList>
            <person name="Valero-Jimenez C.A."/>
            <person name="Tapia P."/>
            <person name="Veloso J."/>
            <person name="Silva-Moreno E."/>
            <person name="Staats M."/>
            <person name="Valdes J.H."/>
            <person name="Van Kan J.A.L."/>
        </authorList>
    </citation>
    <scope>NUCLEOTIDE SEQUENCE [LARGE SCALE GENOMIC DNA]</scope>
    <source>
        <strain evidence="2 3">MUCL3349</strain>
    </source>
</reference>
<feature type="compositionally biased region" description="Polar residues" evidence="1">
    <location>
        <begin position="465"/>
        <end position="475"/>
    </location>
</feature>
<dbReference type="Proteomes" id="UP000297280">
    <property type="component" value="Unassembled WGS sequence"/>
</dbReference>
<dbReference type="EMBL" id="PQXO01000541">
    <property type="protein sequence ID" value="TGO84158.1"/>
    <property type="molecule type" value="Genomic_DNA"/>
</dbReference>
<feature type="region of interest" description="Disordered" evidence="1">
    <location>
        <begin position="206"/>
        <end position="250"/>
    </location>
</feature>
<dbReference type="STRING" id="87229.A0A4Z1KF92"/>
<feature type="region of interest" description="Disordered" evidence="1">
    <location>
        <begin position="1"/>
        <end position="43"/>
    </location>
</feature>
<feature type="region of interest" description="Disordered" evidence="1">
    <location>
        <begin position="711"/>
        <end position="746"/>
    </location>
</feature>
<gene>
    <name evidence="2" type="ORF">BPOR_0542g00060</name>
</gene>
<evidence type="ECO:0000313" key="3">
    <source>
        <dbReference type="Proteomes" id="UP000297280"/>
    </source>
</evidence>
<name>A0A4Z1KF92_9HELO</name>
<feature type="region of interest" description="Disordered" evidence="1">
    <location>
        <begin position="465"/>
        <end position="556"/>
    </location>
</feature>
<sequence length="990" mass="109263">MGKLVITMTSSSRRSTTRAHSSHGTSNPLREYSSRPNPANHSHIQTIPAESVHANLGSENGIKSPDFIIKKSAQEEIEDQLEYEKRLQSLRADYPANSTTTTPISLDTTYADIMAARPSRSRRRNEALDEGQDVKLGGPMTLESLGPFKYTFKKKKNLKSKYSSSTINDDQAIDADNGGAGLNDDGVITNEGVNADLVHSKTTSDVGIDPELVGSASSSRPISPTSTPQFETSLDIPSPHNTIPPPKRNYTEFTFTAPAPRRIIEYLEKSLKVTEVELKDSDDILREKDLEDDSNKENINNNIVQSIFTVEATTTTTGTTATTTVTTTDTPSIDPIPSTVVIQPPPGVSRVSSFSHLSTDKSRTQTLCTIDSGISLNSPSLDLLKCDNSDTQSVKDRSEAVMARIASSTGLMVRSLSDITNVNDGFDSVEWDPDLPVRSINNSPEPLSVEVQPVAYTTVGSRVNPNIQPQISAPNRIQREGSIRRPQLDPTHNRQTNYYPHTRGPPPPLNMQNSMHYAQQLGQVPSSFSTPPATSARSTRSLRASQRLSQSEQENHTLLRLQGMINARVSNGHYPVSPNTPTPTFHQNNVSSMSNEEQEMAKGGDLQGPISGLEKMQTLQRLAKFPNPMQTSALRRLSELQAPKADKTAKSSEDIEVASQRLECLLRNPRDNTMLDGTQAEKNGELDRTYTFPPPGISNTAYNPLYNAYSGSNSHSRDSANHRGVPGYPQPLTAGPPGQRSYANNRQNSTYSEEAWTQDQVGAKQNSHTSIEPVSPWQESKVFNEQYSAQVPAQAPSARATDTISMQQARQYYPHGFPSDMTGRFTRLSIDVQKEMGLLEDEETPEEARARKQKEKDEWFYSGQKRWNMTVQEHIAEIEIHTNPFGPIGPPTKKISLFDNIPLPGITITRMEKKTIPEVIAPLIDGTLGNLFAIRAQQEDGNFTSPFIRYAKSPDWHIDTSARGNDSFFEETRGVSNDAPAPGSDRIQRY</sequence>
<accession>A0A4Z1KF92</accession>
<protein>
    <submittedName>
        <fullName evidence="2">Uncharacterized protein</fullName>
    </submittedName>
</protein>
<evidence type="ECO:0000256" key="1">
    <source>
        <dbReference type="SAM" id="MobiDB-lite"/>
    </source>
</evidence>